<evidence type="ECO:0000256" key="3">
    <source>
        <dbReference type="ARBA" id="ARBA00022692"/>
    </source>
</evidence>
<keyword evidence="5 6" id="KW-0472">Membrane</keyword>
<evidence type="ECO:0000256" key="4">
    <source>
        <dbReference type="ARBA" id="ARBA00022989"/>
    </source>
</evidence>
<evidence type="ECO:0000256" key="5">
    <source>
        <dbReference type="ARBA" id="ARBA00023136"/>
    </source>
</evidence>
<dbReference type="PANTHER" id="PTHR30250">
    <property type="entry name" value="PST FAMILY PREDICTED COLANIC ACID TRANSPORTER"/>
    <property type="match status" value="1"/>
</dbReference>
<dbReference type="EMBL" id="VJMG01000023">
    <property type="protein sequence ID" value="TRL39173.1"/>
    <property type="molecule type" value="Genomic_DNA"/>
</dbReference>
<reference evidence="7 8" key="1">
    <citation type="submission" date="2019-07" db="EMBL/GenBank/DDBJ databases">
        <title>Ln-dependent methylotrophs.</title>
        <authorList>
            <person name="Tani A."/>
        </authorList>
    </citation>
    <scope>NUCLEOTIDE SEQUENCE [LARGE SCALE GENOMIC DNA]</scope>
    <source>
        <strain evidence="7 8">SM12</strain>
    </source>
</reference>
<proteinExistence type="predicted"/>
<feature type="transmembrane region" description="Helical" evidence="6">
    <location>
        <begin position="311"/>
        <end position="329"/>
    </location>
</feature>
<evidence type="ECO:0008006" key="9">
    <source>
        <dbReference type="Google" id="ProtNLM"/>
    </source>
</evidence>
<keyword evidence="2" id="KW-1003">Cell membrane</keyword>
<dbReference type="Proteomes" id="UP000316801">
    <property type="component" value="Unassembled WGS sequence"/>
</dbReference>
<dbReference type="InterPro" id="IPR050833">
    <property type="entry name" value="Poly_Biosynth_Transport"/>
</dbReference>
<keyword evidence="4 6" id="KW-1133">Transmembrane helix</keyword>
<dbReference type="PANTHER" id="PTHR30250:SF26">
    <property type="entry name" value="PSMA PROTEIN"/>
    <property type="match status" value="1"/>
</dbReference>
<evidence type="ECO:0000256" key="6">
    <source>
        <dbReference type="SAM" id="Phobius"/>
    </source>
</evidence>
<evidence type="ECO:0000256" key="1">
    <source>
        <dbReference type="ARBA" id="ARBA00004651"/>
    </source>
</evidence>
<gene>
    <name evidence="7" type="ORF">FNA46_10445</name>
</gene>
<keyword evidence="8" id="KW-1185">Reference proteome</keyword>
<comment type="subcellular location">
    <subcellularLocation>
        <location evidence="1">Cell membrane</location>
        <topology evidence="1">Multi-pass membrane protein</topology>
    </subcellularLocation>
</comment>
<dbReference type="RefSeq" id="WP_143125134.1">
    <property type="nucleotide sequence ID" value="NZ_VJMG01000023.1"/>
</dbReference>
<feature type="transmembrane region" description="Helical" evidence="6">
    <location>
        <begin position="21"/>
        <end position="41"/>
    </location>
</feature>
<feature type="transmembrane region" description="Helical" evidence="6">
    <location>
        <begin position="158"/>
        <end position="185"/>
    </location>
</feature>
<evidence type="ECO:0000313" key="8">
    <source>
        <dbReference type="Proteomes" id="UP000316801"/>
    </source>
</evidence>
<name>A0A549TB95_9HYPH</name>
<feature type="transmembrane region" description="Helical" evidence="6">
    <location>
        <begin position="253"/>
        <end position="271"/>
    </location>
</feature>
<evidence type="ECO:0000313" key="7">
    <source>
        <dbReference type="EMBL" id="TRL39173.1"/>
    </source>
</evidence>
<sequence length="433" mass="47160">MKLASLKSQFTWGVFSQGYSQAVTIGSQLLVLPLMVTFWGAEKYGSWLIISALPSYLSMADLGFAQISANDMTMRMARGDARGALVVNQTAWLFNLCVTLILIVAFGLFVSFVPLDELFSLKSGNGGDVRVATFVLGLLTLTSIVFGVIGAGMRSVGLLWAVVSINATSRLTEAVLLAGCAYFDFDFLPTSLLLLANRSLIFLAGCLPFYRKYPQFMPGLRLADFQLLRRMVVPSVAYMSYTASYALNIQGVSLLVGAFLGPVAVVVINAIRTLTRLGRTAASIVISSLEPIFAQLSGSGEASKEKRAFQYLIYAASIGTLIYVAGMWLFGESFLAWWTRGTVVDQSLLFHMMLLAVVFEIAWYTLQTPFVSTNRHSYFALWLLILSVLSIALLWLMIGRFGLAAAGAVTLMLNGSMVLVTVLVARKHSKKAA</sequence>
<evidence type="ECO:0000256" key="2">
    <source>
        <dbReference type="ARBA" id="ARBA00022475"/>
    </source>
</evidence>
<dbReference type="AlphaFoldDB" id="A0A549TB95"/>
<comment type="caution">
    <text evidence="7">The sequence shown here is derived from an EMBL/GenBank/DDBJ whole genome shotgun (WGS) entry which is preliminary data.</text>
</comment>
<feature type="transmembrane region" description="Helical" evidence="6">
    <location>
        <begin position="131"/>
        <end position="151"/>
    </location>
</feature>
<keyword evidence="3 6" id="KW-0812">Transmembrane</keyword>
<feature type="transmembrane region" description="Helical" evidence="6">
    <location>
        <begin position="349"/>
        <end position="366"/>
    </location>
</feature>
<feature type="transmembrane region" description="Helical" evidence="6">
    <location>
        <begin position="90"/>
        <end position="111"/>
    </location>
</feature>
<protein>
    <recommendedName>
        <fullName evidence="9">Oligosaccharide flippase family protein</fullName>
    </recommendedName>
</protein>
<accession>A0A549TB95</accession>
<organism evidence="7 8">
    <name type="scientific">Rhizobium straminoryzae</name>
    <dbReference type="NCBI Taxonomy" id="1387186"/>
    <lineage>
        <taxon>Bacteria</taxon>
        <taxon>Pseudomonadati</taxon>
        <taxon>Pseudomonadota</taxon>
        <taxon>Alphaproteobacteria</taxon>
        <taxon>Hyphomicrobiales</taxon>
        <taxon>Rhizobiaceae</taxon>
        <taxon>Rhizobium/Agrobacterium group</taxon>
        <taxon>Rhizobium</taxon>
    </lineage>
</organism>
<feature type="transmembrane region" description="Helical" evidence="6">
    <location>
        <begin position="404"/>
        <end position="425"/>
    </location>
</feature>
<dbReference type="GO" id="GO:0005886">
    <property type="term" value="C:plasma membrane"/>
    <property type="evidence" value="ECO:0007669"/>
    <property type="project" value="UniProtKB-SubCell"/>
</dbReference>
<feature type="transmembrane region" description="Helical" evidence="6">
    <location>
        <begin position="378"/>
        <end position="398"/>
    </location>
</feature>
<feature type="transmembrane region" description="Helical" evidence="6">
    <location>
        <begin position="47"/>
        <end position="69"/>
    </location>
</feature>